<dbReference type="KEGG" id="bon:A361_25555"/>
<evidence type="ECO:0000313" key="6">
    <source>
        <dbReference type="Proteomes" id="UP000077856"/>
    </source>
</evidence>
<organism evidence="5 6">
    <name type="scientific">Cytobacillus oceanisediminis 2691</name>
    <dbReference type="NCBI Taxonomy" id="1196031"/>
    <lineage>
        <taxon>Bacteria</taxon>
        <taxon>Bacillati</taxon>
        <taxon>Bacillota</taxon>
        <taxon>Bacilli</taxon>
        <taxon>Bacillales</taxon>
        <taxon>Bacillaceae</taxon>
        <taxon>Cytobacillus</taxon>
    </lineage>
</organism>
<dbReference type="SUPFAM" id="SSF46785">
    <property type="entry name" value="Winged helix' DNA-binding domain"/>
    <property type="match status" value="1"/>
</dbReference>
<reference evidence="5 6" key="1">
    <citation type="submission" date="2016-04" db="EMBL/GenBank/DDBJ databases">
        <title>Complete genome sequence of Bacillus oceanisediminis strain 2691.</title>
        <authorList>
            <person name="Jeong H."/>
            <person name="Kim H.J."/>
            <person name="Lee D.-W."/>
        </authorList>
    </citation>
    <scope>NUCLEOTIDE SEQUENCE [LARGE SCALE GENOMIC DNA]</scope>
    <source>
        <strain evidence="5 6">2691</strain>
    </source>
</reference>
<evidence type="ECO:0000259" key="4">
    <source>
        <dbReference type="PROSITE" id="PS50949"/>
    </source>
</evidence>
<dbReference type="Gene3D" id="1.10.10.10">
    <property type="entry name" value="Winged helix-like DNA-binding domain superfamily/Winged helix DNA-binding domain"/>
    <property type="match status" value="1"/>
</dbReference>
<dbReference type="PANTHER" id="PTHR38445">
    <property type="entry name" value="HTH-TYPE TRANSCRIPTIONAL REPRESSOR YTRA"/>
    <property type="match status" value="1"/>
</dbReference>
<dbReference type="InterPro" id="IPR036390">
    <property type="entry name" value="WH_DNA-bd_sf"/>
</dbReference>
<dbReference type="GO" id="GO:0003700">
    <property type="term" value="F:DNA-binding transcription factor activity"/>
    <property type="evidence" value="ECO:0007669"/>
    <property type="project" value="InterPro"/>
</dbReference>
<name>A0A169G0B1_9BACI</name>
<dbReference type="Proteomes" id="UP000077856">
    <property type="component" value="Chromosome"/>
</dbReference>
<proteinExistence type="predicted"/>
<dbReference type="STRING" id="1196031.A361_25555"/>
<dbReference type="InterPro" id="IPR000524">
    <property type="entry name" value="Tscrpt_reg_HTH_GntR"/>
</dbReference>
<dbReference type="Pfam" id="PF00392">
    <property type="entry name" value="GntR"/>
    <property type="match status" value="1"/>
</dbReference>
<gene>
    <name evidence="5" type="ORF">A361_25555</name>
</gene>
<keyword evidence="2" id="KW-0238">DNA-binding</keyword>
<dbReference type="EMBL" id="CP015506">
    <property type="protein sequence ID" value="AND42375.1"/>
    <property type="molecule type" value="Genomic_DNA"/>
</dbReference>
<evidence type="ECO:0000256" key="1">
    <source>
        <dbReference type="ARBA" id="ARBA00023015"/>
    </source>
</evidence>
<dbReference type="CDD" id="cd07377">
    <property type="entry name" value="WHTH_GntR"/>
    <property type="match status" value="1"/>
</dbReference>
<dbReference type="PROSITE" id="PS50949">
    <property type="entry name" value="HTH_GNTR"/>
    <property type="match status" value="1"/>
</dbReference>
<dbReference type="PANTHER" id="PTHR38445:SF9">
    <property type="entry name" value="HTH-TYPE TRANSCRIPTIONAL REPRESSOR YTRA"/>
    <property type="match status" value="1"/>
</dbReference>
<dbReference type="InterPro" id="IPR036388">
    <property type="entry name" value="WH-like_DNA-bd_sf"/>
</dbReference>
<protein>
    <recommendedName>
        <fullName evidence="4">HTH gntR-type domain-containing protein</fullName>
    </recommendedName>
</protein>
<dbReference type="AlphaFoldDB" id="A0A169G0B1"/>
<evidence type="ECO:0000256" key="3">
    <source>
        <dbReference type="ARBA" id="ARBA00023163"/>
    </source>
</evidence>
<dbReference type="RefSeq" id="WP_019380658.1">
    <property type="nucleotide sequence ID" value="NZ_CP015506.1"/>
</dbReference>
<keyword evidence="1" id="KW-0805">Transcription regulation</keyword>
<evidence type="ECO:0000313" key="5">
    <source>
        <dbReference type="EMBL" id="AND42375.1"/>
    </source>
</evidence>
<feature type="domain" description="HTH gntR-type" evidence="4">
    <location>
        <begin position="22"/>
        <end position="90"/>
    </location>
</feature>
<dbReference type="GO" id="GO:0003677">
    <property type="term" value="F:DNA binding"/>
    <property type="evidence" value="ECO:0007669"/>
    <property type="project" value="UniProtKB-KW"/>
</dbReference>
<keyword evidence="3" id="KW-0804">Transcription</keyword>
<sequence>MKKTSISILEGKLFNINLNTNAPLYKNISEDIKGKIINNFFLPGEKLPSIRSLASHIGINPNTIQKAYKDLEDQGYLISIKGKGNFVLLVPEAIGNNRKCFIKRELKKMVLEALYLGMTLEEIKAFVNENISKK</sequence>
<accession>A0A169G0B1</accession>
<evidence type="ECO:0000256" key="2">
    <source>
        <dbReference type="ARBA" id="ARBA00023125"/>
    </source>
</evidence>
<dbReference type="SMART" id="SM00345">
    <property type="entry name" value="HTH_GNTR"/>
    <property type="match status" value="1"/>
</dbReference>